<evidence type="ECO:0000256" key="11">
    <source>
        <dbReference type="PROSITE-ProRule" id="PRU01360"/>
    </source>
</evidence>
<keyword evidence="3 11" id="KW-1134">Transmembrane beta strand</keyword>
<keyword evidence="8 12" id="KW-0798">TonB box</keyword>
<evidence type="ECO:0000256" key="2">
    <source>
        <dbReference type="ARBA" id="ARBA00022448"/>
    </source>
</evidence>
<comment type="subcellular location">
    <subcellularLocation>
        <location evidence="1 11">Cell outer membrane</location>
        <topology evidence="1 11">Multi-pass membrane protein</topology>
    </subcellularLocation>
</comment>
<evidence type="ECO:0000256" key="8">
    <source>
        <dbReference type="ARBA" id="ARBA00023077"/>
    </source>
</evidence>
<keyword evidence="6" id="KW-0408">Iron</keyword>
<evidence type="ECO:0000259" key="15">
    <source>
        <dbReference type="Pfam" id="PF00593"/>
    </source>
</evidence>
<evidence type="ECO:0000256" key="12">
    <source>
        <dbReference type="PROSITE-ProRule" id="PRU10143"/>
    </source>
</evidence>
<keyword evidence="14" id="KW-0732">Signal</keyword>
<dbReference type="InterPro" id="IPR012910">
    <property type="entry name" value="Plug_dom"/>
</dbReference>
<keyword evidence="10 11" id="KW-0998">Cell outer membrane</keyword>
<keyword evidence="5 11" id="KW-0812">Transmembrane</keyword>
<comment type="similarity">
    <text evidence="11 13">Belongs to the TonB-dependent receptor family.</text>
</comment>
<reference evidence="17 18" key="1">
    <citation type="submission" date="2020-07" db="EMBL/GenBank/DDBJ databases">
        <title>Novel species isolated from subtropical streams in China.</title>
        <authorList>
            <person name="Lu H."/>
        </authorList>
    </citation>
    <scope>NUCLEOTIDE SEQUENCE [LARGE SCALE GENOMIC DNA]</scope>
    <source>
        <strain evidence="17 18">LX20W</strain>
    </source>
</reference>
<feature type="domain" description="TonB-dependent receptor plug" evidence="16">
    <location>
        <begin position="50"/>
        <end position="160"/>
    </location>
</feature>
<evidence type="ECO:0000256" key="9">
    <source>
        <dbReference type="ARBA" id="ARBA00023136"/>
    </source>
</evidence>
<gene>
    <name evidence="17" type="ORF">H3H37_20805</name>
</gene>
<dbReference type="PROSITE" id="PS52016">
    <property type="entry name" value="TONB_DEPENDENT_REC_3"/>
    <property type="match status" value="1"/>
</dbReference>
<feature type="signal peptide" evidence="14">
    <location>
        <begin position="1"/>
        <end position="30"/>
    </location>
</feature>
<dbReference type="GO" id="GO:0009279">
    <property type="term" value="C:cell outer membrane"/>
    <property type="evidence" value="ECO:0007669"/>
    <property type="project" value="UniProtKB-SubCell"/>
</dbReference>
<evidence type="ECO:0000256" key="3">
    <source>
        <dbReference type="ARBA" id="ARBA00022452"/>
    </source>
</evidence>
<name>A0A7W2EVU2_9BURK</name>
<dbReference type="Proteomes" id="UP000534388">
    <property type="component" value="Unassembled WGS sequence"/>
</dbReference>
<keyword evidence="7" id="KW-0406">Ion transport</keyword>
<feature type="domain" description="TonB-dependent receptor-like beta-barrel" evidence="15">
    <location>
        <begin position="254"/>
        <end position="694"/>
    </location>
</feature>
<dbReference type="AlphaFoldDB" id="A0A7W2EVU2"/>
<evidence type="ECO:0000259" key="16">
    <source>
        <dbReference type="Pfam" id="PF07715"/>
    </source>
</evidence>
<evidence type="ECO:0000256" key="6">
    <source>
        <dbReference type="ARBA" id="ARBA00023004"/>
    </source>
</evidence>
<dbReference type="GO" id="GO:0006826">
    <property type="term" value="P:iron ion transport"/>
    <property type="evidence" value="ECO:0007669"/>
    <property type="project" value="UniProtKB-KW"/>
</dbReference>
<dbReference type="InterPro" id="IPR039426">
    <property type="entry name" value="TonB-dep_rcpt-like"/>
</dbReference>
<evidence type="ECO:0000256" key="13">
    <source>
        <dbReference type="RuleBase" id="RU003357"/>
    </source>
</evidence>
<evidence type="ECO:0000256" key="7">
    <source>
        <dbReference type="ARBA" id="ARBA00023065"/>
    </source>
</evidence>
<keyword evidence="17" id="KW-0675">Receptor</keyword>
<comment type="caution">
    <text evidence="17">The sequence shown here is derived from an EMBL/GenBank/DDBJ whole genome shotgun (WGS) entry which is preliminary data.</text>
</comment>
<evidence type="ECO:0000313" key="17">
    <source>
        <dbReference type="EMBL" id="MBA5639505.1"/>
    </source>
</evidence>
<dbReference type="Pfam" id="PF07715">
    <property type="entry name" value="Plug"/>
    <property type="match status" value="1"/>
</dbReference>
<keyword evidence="4" id="KW-0410">Iron transport</keyword>
<dbReference type="EMBL" id="JACEZT010000016">
    <property type="protein sequence ID" value="MBA5639505.1"/>
    <property type="molecule type" value="Genomic_DNA"/>
</dbReference>
<feature type="short sequence motif" description="TonB box" evidence="12">
    <location>
        <begin position="38"/>
        <end position="44"/>
    </location>
</feature>
<dbReference type="Gene3D" id="2.40.170.20">
    <property type="entry name" value="TonB-dependent receptor, beta-barrel domain"/>
    <property type="match status" value="1"/>
</dbReference>
<dbReference type="Pfam" id="PF00593">
    <property type="entry name" value="TonB_dep_Rec_b-barrel"/>
    <property type="match status" value="1"/>
</dbReference>
<feature type="chain" id="PRO_5031113491" evidence="14">
    <location>
        <begin position="31"/>
        <end position="728"/>
    </location>
</feature>
<dbReference type="PANTHER" id="PTHR32552">
    <property type="entry name" value="FERRICHROME IRON RECEPTOR-RELATED"/>
    <property type="match status" value="1"/>
</dbReference>
<dbReference type="RefSeq" id="WP_182166078.1">
    <property type="nucleotide sequence ID" value="NZ_JACEZT010000016.1"/>
</dbReference>
<accession>A0A7W2EVU2</accession>
<dbReference type="PANTHER" id="PTHR32552:SF81">
    <property type="entry name" value="TONB-DEPENDENT OUTER MEMBRANE RECEPTOR"/>
    <property type="match status" value="1"/>
</dbReference>
<evidence type="ECO:0000256" key="1">
    <source>
        <dbReference type="ARBA" id="ARBA00004571"/>
    </source>
</evidence>
<protein>
    <submittedName>
        <fullName evidence="17">TonB-dependent receptor</fullName>
    </submittedName>
</protein>
<proteinExistence type="inferred from homology"/>
<dbReference type="InterPro" id="IPR010916">
    <property type="entry name" value="TonB_box_CS"/>
</dbReference>
<keyword evidence="18" id="KW-1185">Reference proteome</keyword>
<evidence type="ECO:0000256" key="14">
    <source>
        <dbReference type="SAM" id="SignalP"/>
    </source>
</evidence>
<evidence type="ECO:0000256" key="10">
    <source>
        <dbReference type="ARBA" id="ARBA00023237"/>
    </source>
</evidence>
<keyword evidence="9 11" id="KW-0472">Membrane</keyword>
<evidence type="ECO:0000313" key="18">
    <source>
        <dbReference type="Proteomes" id="UP000534388"/>
    </source>
</evidence>
<evidence type="ECO:0000256" key="4">
    <source>
        <dbReference type="ARBA" id="ARBA00022496"/>
    </source>
</evidence>
<dbReference type="InterPro" id="IPR000531">
    <property type="entry name" value="Beta-barrel_TonB"/>
</dbReference>
<dbReference type="SUPFAM" id="SSF56935">
    <property type="entry name" value="Porins"/>
    <property type="match status" value="1"/>
</dbReference>
<keyword evidence="2 11" id="KW-0813">Transport</keyword>
<evidence type="ECO:0000256" key="5">
    <source>
        <dbReference type="ARBA" id="ARBA00022692"/>
    </source>
</evidence>
<dbReference type="PROSITE" id="PS00430">
    <property type="entry name" value="TONB_DEPENDENT_REC_1"/>
    <property type="match status" value="1"/>
</dbReference>
<sequence>MIKLSKMHKRLLALSAVMPMGAAVAQTAPAADTPQLETITVTAQRRTENIKDVPVSVSTLKDEKLDVLVSGGQDIRLLAGKVPSLNVESSNGRTFPRFYIRGYGNTDFSTFASQPVSLVYDDVVQENGILKGFPIFDVANVEVLRGPQGTLFGRNTPAGVVKFESEKPNTKGIEGYYNLSLATHNTANVEAAANIPLSKEWAMRVSTLRQHRDNFVDNTFTHQNDVLEGYNEHAERVQFLYQPDTTFNALFNVHSRTTDGSARLFRANLIKKGTNDFTDGYDFTKINTNGQNTQSLSTNGANARLTWDLGAVKLFSITGYEGVDNYFSRGDIDGGAPGQVPFQVETGGGLTDLKQYSQEFRVESKNAGPLNWQSGVYYFSEDANGYSNNFNSTTGAQTSHLASHQKNTAWAAFGSVNYAVSDDFMLRGGLRYTNDKKDFNTVEAVNVVQIGPSGVSESKSKVNWDVSGTYKINKDVNAYARVATGFRAPSIAAANSSVPITVADAETIVSYEAGIKADLFNRRARASVSVYDYDVKNQQLTVVGGNSNVTKLINAAKTKGRGVEAEFEAFVTSDFKVTAGGSYNFTEIRDPSLSVIKNPWSTVLNPINAAGRVVIDGNPLPQAPKWTFNATAKYNWALENGNLFVLTDWSYRSKINFFLYEATEFTGKAMLEGGLRVGYNWDGGKYEVAAFGRNITNTQRIIGAIDFNNLTGMVNEPRQFGVQFKGNF</sequence>
<organism evidence="17 18">
    <name type="scientific">Rugamonas brunnea</name>
    <dbReference type="NCBI Taxonomy" id="2758569"/>
    <lineage>
        <taxon>Bacteria</taxon>
        <taxon>Pseudomonadati</taxon>
        <taxon>Pseudomonadota</taxon>
        <taxon>Betaproteobacteria</taxon>
        <taxon>Burkholderiales</taxon>
        <taxon>Oxalobacteraceae</taxon>
        <taxon>Telluria group</taxon>
        <taxon>Rugamonas</taxon>
    </lineage>
</organism>
<dbReference type="InterPro" id="IPR036942">
    <property type="entry name" value="Beta-barrel_TonB_sf"/>
</dbReference>